<sequence length="393" mass="44755">MAKNNREYPEVEDEVFRDRRSLAKVCSSWRAAVTEISAEYLVIYTAKELKGIVKKFEATKALPGKALGEWTLRIDFRILETYKTNYVLRLLQCTPNLLIYNNRNGPVNSPERCTPPEVMKGLASHCSRSLQRLEWSGAGEAPRYQDLVHLCNNLPHLVTLRLVALYSFPVRADGVPPLLPLSKLKTLSLGIIPEPTCPRPEYAVTWDPFVHFLCLHPSQLPCLENFECDIFPLLSMTFFDMHGQKLRLFRTTAWSAEGILPQALSRCSNLESLVIAQGSETVDLPHFHPSLKRICILPTVDVAVSVPQRVFDYAVLAPLDHVLQSIENMTAPRLVELRIRNMGAYLHLVDYSTWLAIWWRRWNIRGVQFRDKAGGSFANVYDPREALLDSIRG</sequence>
<proteinExistence type="predicted"/>
<dbReference type="InterPro" id="IPR032675">
    <property type="entry name" value="LRR_dom_sf"/>
</dbReference>
<evidence type="ECO:0000313" key="1">
    <source>
        <dbReference type="EMBL" id="KIM46999.1"/>
    </source>
</evidence>
<evidence type="ECO:0008006" key="3">
    <source>
        <dbReference type="Google" id="ProtNLM"/>
    </source>
</evidence>
<dbReference type="Gene3D" id="3.80.10.10">
    <property type="entry name" value="Ribonuclease Inhibitor"/>
    <property type="match status" value="1"/>
</dbReference>
<dbReference type="AlphaFoldDB" id="A0A0C3CSE6"/>
<dbReference type="STRING" id="686832.A0A0C3CSE6"/>
<protein>
    <recommendedName>
        <fullName evidence="3">F-box domain-containing protein</fullName>
    </recommendedName>
</protein>
<dbReference type="Proteomes" id="UP000053424">
    <property type="component" value="Unassembled WGS sequence"/>
</dbReference>
<name>A0A0C3CSE6_HEBCY</name>
<reference evidence="2" key="2">
    <citation type="submission" date="2015-01" db="EMBL/GenBank/DDBJ databases">
        <title>Evolutionary Origins and Diversification of the Mycorrhizal Mutualists.</title>
        <authorList>
            <consortium name="DOE Joint Genome Institute"/>
            <consortium name="Mycorrhizal Genomics Consortium"/>
            <person name="Kohler A."/>
            <person name="Kuo A."/>
            <person name="Nagy L.G."/>
            <person name="Floudas D."/>
            <person name="Copeland A."/>
            <person name="Barry K.W."/>
            <person name="Cichocki N."/>
            <person name="Veneault-Fourrey C."/>
            <person name="LaButti K."/>
            <person name="Lindquist E.A."/>
            <person name="Lipzen A."/>
            <person name="Lundell T."/>
            <person name="Morin E."/>
            <person name="Murat C."/>
            <person name="Riley R."/>
            <person name="Ohm R."/>
            <person name="Sun H."/>
            <person name="Tunlid A."/>
            <person name="Henrissat B."/>
            <person name="Grigoriev I.V."/>
            <person name="Hibbett D.S."/>
            <person name="Martin F."/>
        </authorList>
    </citation>
    <scope>NUCLEOTIDE SEQUENCE [LARGE SCALE GENOMIC DNA]</scope>
    <source>
        <strain evidence="2">h7</strain>
    </source>
</reference>
<accession>A0A0C3CSE6</accession>
<evidence type="ECO:0000313" key="2">
    <source>
        <dbReference type="Proteomes" id="UP000053424"/>
    </source>
</evidence>
<dbReference type="OrthoDB" id="3171058at2759"/>
<dbReference type="EMBL" id="KN831770">
    <property type="protein sequence ID" value="KIM46999.1"/>
    <property type="molecule type" value="Genomic_DNA"/>
</dbReference>
<keyword evidence="2" id="KW-1185">Reference proteome</keyword>
<gene>
    <name evidence="1" type="ORF">M413DRAFT_16528</name>
</gene>
<organism evidence="1 2">
    <name type="scientific">Hebeloma cylindrosporum</name>
    <dbReference type="NCBI Taxonomy" id="76867"/>
    <lineage>
        <taxon>Eukaryota</taxon>
        <taxon>Fungi</taxon>
        <taxon>Dikarya</taxon>
        <taxon>Basidiomycota</taxon>
        <taxon>Agaricomycotina</taxon>
        <taxon>Agaricomycetes</taxon>
        <taxon>Agaricomycetidae</taxon>
        <taxon>Agaricales</taxon>
        <taxon>Agaricineae</taxon>
        <taxon>Hymenogastraceae</taxon>
        <taxon>Hebeloma</taxon>
    </lineage>
</organism>
<reference evidence="1 2" key="1">
    <citation type="submission" date="2014-04" db="EMBL/GenBank/DDBJ databases">
        <authorList>
            <consortium name="DOE Joint Genome Institute"/>
            <person name="Kuo A."/>
            <person name="Gay G."/>
            <person name="Dore J."/>
            <person name="Kohler A."/>
            <person name="Nagy L.G."/>
            <person name="Floudas D."/>
            <person name="Copeland A."/>
            <person name="Barry K.W."/>
            <person name="Cichocki N."/>
            <person name="Veneault-Fourrey C."/>
            <person name="LaButti K."/>
            <person name="Lindquist E.A."/>
            <person name="Lipzen A."/>
            <person name="Lundell T."/>
            <person name="Morin E."/>
            <person name="Murat C."/>
            <person name="Sun H."/>
            <person name="Tunlid A."/>
            <person name="Henrissat B."/>
            <person name="Grigoriev I.V."/>
            <person name="Hibbett D.S."/>
            <person name="Martin F."/>
            <person name="Nordberg H.P."/>
            <person name="Cantor M.N."/>
            <person name="Hua S.X."/>
        </authorList>
    </citation>
    <scope>NUCLEOTIDE SEQUENCE [LARGE SCALE GENOMIC DNA]</scope>
    <source>
        <strain evidence="2">h7</strain>
    </source>
</reference>
<dbReference type="HOGENOM" id="CLU_639648_0_0_1"/>